<feature type="compositionally biased region" description="Basic and acidic residues" evidence="5">
    <location>
        <begin position="141"/>
        <end position="150"/>
    </location>
</feature>
<feature type="transmembrane region" description="Helical" evidence="6">
    <location>
        <begin position="1100"/>
        <end position="1127"/>
    </location>
</feature>
<dbReference type="GO" id="GO:0006974">
    <property type="term" value="P:DNA damage response"/>
    <property type="evidence" value="ECO:0007669"/>
    <property type="project" value="UniProtKB-KW"/>
</dbReference>
<feature type="region of interest" description="Disordered" evidence="5">
    <location>
        <begin position="399"/>
        <end position="419"/>
    </location>
</feature>
<feature type="compositionally biased region" description="Polar residues" evidence="5">
    <location>
        <begin position="549"/>
        <end position="562"/>
    </location>
</feature>
<feature type="region of interest" description="Disordered" evidence="5">
    <location>
        <begin position="447"/>
        <end position="471"/>
    </location>
</feature>
<dbReference type="CDD" id="cd17744">
    <property type="entry name" value="BRCT_MDC1_rpt1"/>
    <property type="match status" value="1"/>
</dbReference>
<dbReference type="SMART" id="SM00292">
    <property type="entry name" value="BRCT"/>
    <property type="match status" value="1"/>
</dbReference>
<feature type="compositionally biased region" description="Basic and acidic residues" evidence="5">
    <location>
        <begin position="450"/>
        <end position="464"/>
    </location>
</feature>
<name>A0A9Q1GQG4_9CARY</name>
<feature type="compositionally biased region" description="Basic and acidic residues" evidence="5">
    <location>
        <begin position="119"/>
        <end position="128"/>
    </location>
</feature>
<keyword evidence="3" id="KW-0539">Nucleus</keyword>
<keyword evidence="6" id="KW-0812">Transmembrane</keyword>
<dbReference type="Gene3D" id="3.40.50.10190">
    <property type="entry name" value="BRCT domain"/>
    <property type="match status" value="2"/>
</dbReference>
<evidence type="ECO:0000256" key="5">
    <source>
        <dbReference type="SAM" id="MobiDB-lite"/>
    </source>
</evidence>
<keyword evidence="2" id="KW-0227">DNA damage</keyword>
<feature type="coiled-coil region" evidence="4">
    <location>
        <begin position="590"/>
        <end position="617"/>
    </location>
</feature>
<organism evidence="8 9">
    <name type="scientific">Carnegiea gigantea</name>
    <dbReference type="NCBI Taxonomy" id="171969"/>
    <lineage>
        <taxon>Eukaryota</taxon>
        <taxon>Viridiplantae</taxon>
        <taxon>Streptophyta</taxon>
        <taxon>Embryophyta</taxon>
        <taxon>Tracheophyta</taxon>
        <taxon>Spermatophyta</taxon>
        <taxon>Magnoliopsida</taxon>
        <taxon>eudicotyledons</taxon>
        <taxon>Gunneridae</taxon>
        <taxon>Pentapetalae</taxon>
        <taxon>Caryophyllales</taxon>
        <taxon>Cactineae</taxon>
        <taxon>Cactaceae</taxon>
        <taxon>Cactoideae</taxon>
        <taxon>Echinocereeae</taxon>
        <taxon>Carnegiea</taxon>
    </lineage>
</organism>
<evidence type="ECO:0000313" key="9">
    <source>
        <dbReference type="Proteomes" id="UP001153076"/>
    </source>
</evidence>
<dbReference type="GO" id="GO:0005634">
    <property type="term" value="C:nucleus"/>
    <property type="evidence" value="ECO:0007669"/>
    <property type="project" value="UniProtKB-SubCell"/>
</dbReference>
<feature type="compositionally biased region" description="Acidic residues" evidence="5">
    <location>
        <begin position="102"/>
        <end position="113"/>
    </location>
</feature>
<dbReference type="OrthoDB" id="342264at2759"/>
<proteinExistence type="predicted"/>
<comment type="subcellular location">
    <subcellularLocation>
        <location evidence="1">Nucleus</location>
    </subcellularLocation>
</comment>
<keyword evidence="4" id="KW-0175">Coiled coil</keyword>
<evidence type="ECO:0000256" key="1">
    <source>
        <dbReference type="ARBA" id="ARBA00004123"/>
    </source>
</evidence>
<dbReference type="InterPro" id="IPR001357">
    <property type="entry name" value="BRCT_dom"/>
</dbReference>
<keyword evidence="9" id="KW-1185">Reference proteome</keyword>
<feature type="domain" description="BRCT" evidence="7">
    <location>
        <begin position="893"/>
        <end position="982"/>
    </location>
</feature>
<dbReference type="Pfam" id="PF16770">
    <property type="entry name" value="RTT107_BRCT_5"/>
    <property type="match status" value="1"/>
</dbReference>
<evidence type="ECO:0000256" key="6">
    <source>
        <dbReference type="SAM" id="Phobius"/>
    </source>
</evidence>
<protein>
    <recommendedName>
        <fullName evidence="7">BRCT domain-containing protein</fullName>
    </recommendedName>
</protein>
<feature type="compositionally biased region" description="Basic and acidic residues" evidence="5">
    <location>
        <begin position="25"/>
        <end position="42"/>
    </location>
</feature>
<feature type="region of interest" description="Disordered" evidence="5">
    <location>
        <begin position="806"/>
        <end position="826"/>
    </location>
</feature>
<evidence type="ECO:0000259" key="7">
    <source>
        <dbReference type="PROSITE" id="PS50172"/>
    </source>
</evidence>
<accession>A0A9Q1GQG4</accession>
<dbReference type="EMBL" id="JAKOGI010001422">
    <property type="protein sequence ID" value="KAJ8425707.1"/>
    <property type="molecule type" value="Genomic_DNA"/>
</dbReference>
<evidence type="ECO:0000313" key="8">
    <source>
        <dbReference type="EMBL" id="KAJ8425707.1"/>
    </source>
</evidence>
<dbReference type="Pfam" id="PF16589">
    <property type="entry name" value="BRCT_2"/>
    <property type="match status" value="1"/>
</dbReference>
<feature type="compositionally biased region" description="Basic residues" evidence="5">
    <location>
        <begin position="399"/>
        <end position="410"/>
    </location>
</feature>
<feature type="region of interest" description="Disordered" evidence="5">
    <location>
        <begin position="1"/>
        <end position="44"/>
    </location>
</feature>
<dbReference type="SUPFAM" id="SSF52113">
    <property type="entry name" value="BRCT domain"/>
    <property type="match status" value="1"/>
</dbReference>
<feature type="region of interest" description="Disordered" evidence="5">
    <location>
        <begin position="533"/>
        <end position="581"/>
    </location>
</feature>
<dbReference type="PANTHER" id="PTHR23196:SF1">
    <property type="entry name" value="PAX-INTERACTING PROTEIN 1"/>
    <property type="match status" value="1"/>
</dbReference>
<feature type="region of interest" description="Disordered" evidence="5">
    <location>
        <begin position="102"/>
        <end position="150"/>
    </location>
</feature>
<dbReference type="AlphaFoldDB" id="A0A9Q1GQG4"/>
<reference evidence="8" key="1">
    <citation type="submission" date="2022-04" db="EMBL/GenBank/DDBJ databases">
        <title>Carnegiea gigantea Genome sequencing and assembly v2.</title>
        <authorList>
            <person name="Copetti D."/>
            <person name="Sanderson M.J."/>
            <person name="Burquez A."/>
            <person name="Wojciechowski M.F."/>
        </authorList>
    </citation>
    <scope>NUCLEOTIDE SEQUENCE</scope>
    <source>
        <strain evidence="8">SGP5-SGP5p</strain>
        <tissue evidence="8">Aerial part</tissue>
    </source>
</reference>
<keyword evidence="6" id="KW-0472">Membrane</keyword>
<dbReference type="PROSITE" id="PS50172">
    <property type="entry name" value="BRCT"/>
    <property type="match status" value="1"/>
</dbReference>
<comment type="caution">
    <text evidence="8">The sequence shown here is derived from an EMBL/GenBank/DDBJ whole genome shotgun (WGS) entry which is preliminary data.</text>
</comment>
<dbReference type="CDD" id="cd18432">
    <property type="entry name" value="BRCT_PAXIP1_rpt6_like"/>
    <property type="match status" value="1"/>
</dbReference>
<keyword evidence="6" id="KW-1133">Transmembrane helix</keyword>
<evidence type="ECO:0000256" key="2">
    <source>
        <dbReference type="ARBA" id="ARBA00022763"/>
    </source>
</evidence>
<dbReference type="Proteomes" id="UP001153076">
    <property type="component" value="Unassembled WGS sequence"/>
</dbReference>
<gene>
    <name evidence="8" type="ORF">Cgig2_030560</name>
</gene>
<feature type="compositionally biased region" description="Polar residues" evidence="5">
    <location>
        <begin position="571"/>
        <end position="581"/>
    </location>
</feature>
<evidence type="ECO:0000256" key="4">
    <source>
        <dbReference type="SAM" id="Coils"/>
    </source>
</evidence>
<sequence>MGPLGTRSIENKPINKNSSPNIDDSPWHDECKHTASEDEHFGDTVPCEDNDAFDTQVMDLDIETQPVDLCGETQILYFPGETQAMEDFDLDEYIDTQLLDVSDSENESEDDEQGAERPQPLHEPKEALGRSGDGTGASEENNIHTRHQDDRAYKTEALPADDSAPSSGSLRKGFTAIRTASLRAAGLKAQSKVSKDADHGSWSVEFSSRSSNLQCLSGPGGMSDVETVHLEHDTETDDEKDLSSGVKNKVARSLAKELFMEEDVTADEGCNNSHSGERTSFCQLPACDNKVAGLSYVDSQEPGELSQANALDFIDRFLKVNVLESDHDIANRNPTGEIVSPHAIAKGPQSLAQQTNLRNSLAGASVFDWDDNHEDEGGGEFFTKKKEVLFGTSCDAHRSCVKPRNPRHHGPNGSHSLGKLRNEEKHRNIHDKPMDLFQSDSKLLKRRTSQHKEVNKKGDTHPDIPEGEPSYNGKVSAVTPYAEPTSMLDVGIDTQMAAEAMEALSNGNLLTTSNDGTAGEYHQNVGGKATVKNTLSKQGSGKKRPFISKSGTTISESTNRVTMKTGEESKSSVASRTRSQHTVGEFNLDMVKLKTKRRRLQRKAISAVNERASLERLVNIGGKEAACALDSQLNTIASLPRGKQKPQDKDSVYGPVAQKPRLLKVVNHVNGTDYEPGNSRGERRSLDVVQSGRGQTRCSYGSDVGSDNVSARKETLDMTTVAASTNNDKGSCRQENLQHSSEEVYGSGKKLSLLRASGSHEVISQSIIRRTRSKRSARYAEIPGNGKVLRSRVVVLPAHACQLSSEKHQASSFPAKEAGPPKELEGSPIQVHNSSSSVNITPVNLKTPTSAVSPLCVGDGYPTQSCKKRSLSREFYRLTANELKCTSPSKDLRQRRDFNSVRVLFSQHLDDDVVRKQKRILSRLGVPVASSISEATHFVADAFVRTRNMLEAIACGKPVVTHLWLESCGQSNCFIDEKNYILRDAKKEKELGFSMPNSLTRASHCPLLEANAQGRRVLVTPNVKPSKEIVSGLVKAVHGQAIERLCRSMSNNNRLPDDLLVLSCDEDLQECLPLLEKGDNFLWLYHIIHESNWYLWEKRLYLNITVIFMSPGIAIYCSELLLSGIIIQKLEYERYRIFADHVKRTRSTLWVKKNGDKFLPVTVTK</sequence>
<dbReference type="PANTHER" id="PTHR23196">
    <property type="entry name" value="PAX TRANSCRIPTION ACTIVATION DOMAIN INTERACTING PROTEIN"/>
    <property type="match status" value="1"/>
</dbReference>
<dbReference type="InterPro" id="IPR036420">
    <property type="entry name" value="BRCT_dom_sf"/>
</dbReference>
<evidence type="ECO:0000256" key="3">
    <source>
        <dbReference type="ARBA" id="ARBA00023242"/>
    </source>
</evidence>
<dbReference type="InterPro" id="IPR051579">
    <property type="entry name" value="DDR_Transcriptional_Reg"/>
</dbReference>